<dbReference type="InterPro" id="IPR050276">
    <property type="entry name" value="MshD_Acetyltransferase"/>
</dbReference>
<dbReference type="InterPro" id="IPR006464">
    <property type="entry name" value="AcTrfase_RimI/Ard1"/>
</dbReference>
<comment type="function">
    <text evidence="1">Acetylates the N-terminal alanine of ribosomal protein bS18.</text>
</comment>
<dbReference type="Gene3D" id="3.40.630.30">
    <property type="match status" value="1"/>
</dbReference>
<dbReference type="SUPFAM" id="SSF55729">
    <property type="entry name" value="Acyl-CoA N-acyltransferases (Nat)"/>
    <property type="match status" value="1"/>
</dbReference>
<dbReference type="GO" id="GO:0005737">
    <property type="term" value="C:cytoplasm"/>
    <property type="evidence" value="ECO:0007669"/>
    <property type="project" value="UniProtKB-SubCell"/>
</dbReference>
<proteinExistence type="inferred from homology"/>
<gene>
    <name evidence="3" type="primary">rimI</name>
    <name evidence="3" type="ORF">EVB01_02890</name>
</gene>
<dbReference type="NCBIfam" id="TIGR01575">
    <property type="entry name" value="rimI"/>
    <property type="match status" value="1"/>
</dbReference>
<comment type="subcellular location">
    <subcellularLocation>
        <location evidence="1">Cytoplasm</location>
    </subcellularLocation>
</comment>
<dbReference type="EC" id="2.3.1.266" evidence="1"/>
<reference evidence="3 4" key="1">
    <citation type="submission" date="2019-02" db="EMBL/GenBank/DDBJ databases">
        <title>Prokaryotic population dynamics and viral predation in marine succession experiment using metagenomics: the confinement effect.</title>
        <authorList>
            <person name="Haro-Moreno J.M."/>
            <person name="Rodriguez-Valera F."/>
            <person name="Lopez-Perez M."/>
        </authorList>
    </citation>
    <scope>NUCLEOTIDE SEQUENCE [LARGE SCALE GENOMIC DNA]</scope>
    <source>
        <strain evidence="3">MED-G168</strain>
    </source>
</reference>
<comment type="catalytic activity">
    <reaction evidence="1">
        <text>N-terminal L-alanyl-[ribosomal protein bS18] + acetyl-CoA = N-terminal N(alpha)-acetyl-L-alanyl-[ribosomal protein bS18] + CoA + H(+)</text>
        <dbReference type="Rhea" id="RHEA:43756"/>
        <dbReference type="Rhea" id="RHEA-COMP:10676"/>
        <dbReference type="Rhea" id="RHEA-COMP:10677"/>
        <dbReference type="ChEBI" id="CHEBI:15378"/>
        <dbReference type="ChEBI" id="CHEBI:57287"/>
        <dbReference type="ChEBI" id="CHEBI:57288"/>
        <dbReference type="ChEBI" id="CHEBI:64718"/>
        <dbReference type="ChEBI" id="CHEBI:83683"/>
        <dbReference type="EC" id="2.3.1.266"/>
    </reaction>
</comment>
<organism evidence="3 4">
    <name type="scientific">SAR86 cluster bacterium</name>
    <dbReference type="NCBI Taxonomy" id="2030880"/>
    <lineage>
        <taxon>Bacteria</taxon>
        <taxon>Pseudomonadati</taxon>
        <taxon>Pseudomonadota</taxon>
        <taxon>Gammaproteobacteria</taxon>
        <taxon>SAR86 cluster</taxon>
    </lineage>
</organism>
<evidence type="ECO:0000256" key="1">
    <source>
        <dbReference type="RuleBase" id="RU363094"/>
    </source>
</evidence>
<evidence type="ECO:0000313" key="4">
    <source>
        <dbReference type="Proteomes" id="UP000319023"/>
    </source>
</evidence>
<dbReference type="GO" id="GO:0008999">
    <property type="term" value="F:protein-N-terminal-alanine acetyltransferase activity"/>
    <property type="evidence" value="ECO:0007669"/>
    <property type="project" value="UniProtKB-EC"/>
</dbReference>
<dbReference type="InterPro" id="IPR016181">
    <property type="entry name" value="Acyl_CoA_acyltransferase"/>
</dbReference>
<sequence>MIASIRPASLEDVLAIVEIEKKTNQMPWSKAQFLSSMEVGHYSAVMHEENEILGFAIYSPIIPESHLLNIAIDPVHQGKGLGDKLLQQIILQNKTIGVKVISLEVRVSNLPAINLYEKRGFHKDAIRPNYYSGSPKEDALLMSLKI</sequence>
<keyword evidence="1" id="KW-0963">Cytoplasm</keyword>
<accession>A0A520LQY0</accession>
<comment type="similarity">
    <text evidence="1">Belongs to the acetyltransferase family. RimI subfamily.</text>
</comment>
<protein>
    <recommendedName>
        <fullName evidence="1">[Ribosomal protein bS18]-alanine N-acetyltransferase</fullName>
        <ecNumber evidence="1">2.3.1.266</ecNumber>
    </recommendedName>
</protein>
<evidence type="ECO:0000259" key="2">
    <source>
        <dbReference type="PROSITE" id="PS51186"/>
    </source>
</evidence>
<dbReference type="Proteomes" id="UP000319023">
    <property type="component" value="Unassembled WGS sequence"/>
</dbReference>
<dbReference type="PROSITE" id="PS51186">
    <property type="entry name" value="GNAT"/>
    <property type="match status" value="1"/>
</dbReference>
<dbReference type="EMBL" id="SHBN01000052">
    <property type="protein sequence ID" value="RZO10802.1"/>
    <property type="molecule type" value="Genomic_DNA"/>
</dbReference>
<dbReference type="CDD" id="cd04301">
    <property type="entry name" value="NAT_SF"/>
    <property type="match status" value="1"/>
</dbReference>
<dbReference type="AlphaFoldDB" id="A0A520LQY0"/>
<dbReference type="PANTHER" id="PTHR43617:SF20">
    <property type="entry name" value="N-ALPHA-ACETYLTRANSFERASE RIMI"/>
    <property type="match status" value="1"/>
</dbReference>
<evidence type="ECO:0000313" key="3">
    <source>
        <dbReference type="EMBL" id="RZO10802.1"/>
    </source>
</evidence>
<comment type="caution">
    <text evidence="3">The sequence shown here is derived from an EMBL/GenBank/DDBJ whole genome shotgun (WGS) entry which is preliminary data.</text>
</comment>
<dbReference type="InterPro" id="IPR000182">
    <property type="entry name" value="GNAT_dom"/>
</dbReference>
<name>A0A520LQY0_9GAMM</name>
<feature type="domain" description="N-acetyltransferase" evidence="2">
    <location>
        <begin position="3"/>
        <end position="146"/>
    </location>
</feature>
<keyword evidence="3" id="KW-0808">Transferase</keyword>
<dbReference type="Pfam" id="PF00583">
    <property type="entry name" value="Acetyltransf_1"/>
    <property type="match status" value="1"/>
</dbReference>
<dbReference type="PANTHER" id="PTHR43617">
    <property type="entry name" value="L-AMINO ACID N-ACETYLTRANSFERASE"/>
    <property type="match status" value="1"/>
</dbReference>